<keyword evidence="3" id="KW-0812">Transmembrane</keyword>
<protein>
    <recommendedName>
        <fullName evidence="1">diguanylate cyclase</fullName>
        <ecNumber evidence="1">2.7.7.65</ecNumber>
    </recommendedName>
</protein>
<dbReference type="PROSITE" id="PS50887">
    <property type="entry name" value="GGDEF"/>
    <property type="match status" value="1"/>
</dbReference>
<evidence type="ECO:0000313" key="7">
    <source>
        <dbReference type="Proteomes" id="UP001337723"/>
    </source>
</evidence>
<dbReference type="GO" id="GO:0052621">
    <property type="term" value="F:diguanylate cyclase activity"/>
    <property type="evidence" value="ECO:0007669"/>
    <property type="project" value="UniProtKB-EC"/>
</dbReference>
<dbReference type="EMBL" id="AP027266">
    <property type="protein sequence ID" value="BDW84812.1"/>
    <property type="molecule type" value="Genomic_DNA"/>
</dbReference>
<dbReference type="AlphaFoldDB" id="A0AA48H3S5"/>
<sequence length="359" mass="40226">MVVLVCLLGSWSLFNAFVNLNETITGISTTDRELTLWTSTQVEFNLAEFRTDVLLALGDEENRNDDRIRTSFDVLYSRLSQVSEAQMQVILDRAEADYVVPALFSIRDRMAEIVDNTPQIGNEQLSRLYELATEAQRTWHPYKFAMLEAARLDRLAKIESVTIALSNVRNHLFFGLLAAIGAGLAVTLSSFFAKKNSELLKQIELDPLTGCYSRQGFENLMTHRLSTQHRLSIAVVDINDLKKVNDSRGHSVGDDYIRLVGKALRDGFRKDDCVARIGGDEFWIAAEARPEVMLTKLDAIQVKLRETLPSASWPGENYGISYGVAAVTDHPDMDTAIAVADQRMYVQKTATRARVTRSA</sequence>
<feature type="transmembrane region" description="Helical" evidence="3">
    <location>
        <begin position="172"/>
        <end position="193"/>
    </location>
</feature>
<keyword evidence="4" id="KW-0732">Signal</keyword>
<feature type="domain" description="GGDEF" evidence="5">
    <location>
        <begin position="229"/>
        <end position="359"/>
    </location>
</feature>
<comment type="catalytic activity">
    <reaction evidence="2">
        <text>2 GTP = 3',3'-c-di-GMP + 2 diphosphate</text>
        <dbReference type="Rhea" id="RHEA:24898"/>
        <dbReference type="ChEBI" id="CHEBI:33019"/>
        <dbReference type="ChEBI" id="CHEBI:37565"/>
        <dbReference type="ChEBI" id="CHEBI:58805"/>
        <dbReference type="EC" id="2.7.7.65"/>
    </reaction>
</comment>
<evidence type="ECO:0000256" key="4">
    <source>
        <dbReference type="SAM" id="SignalP"/>
    </source>
</evidence>
<feature type="signal peptide" evidence="4">
    <location>
        <begin position="1"/>
        <end position="16"/>
    </location>
</feature>
<dbReference type="InterPro" id="IPR000160">
    <property type="entry name" value="GGDEF_dom"/>
</dbReference>
<keyword evidence="3" id="KW-1133">Transmembrane helix</keyword>
<organism evidence="6 7">
    <name type="scientific">Roseicyclus marinus</name>
    <dbReference type="NCBI Taxonomy" id="2161673"/>
    <lineage>
        <taxon>Bacteria</taxon>
        <taxon>Pseudomonadati</taxon>
        <taxon>Pseudomonadota</taxon>
        <taxon>Alphaproteobacteria</taxon>
        <taxon>Rhodobacterales</taxon>
        <taxon>Roseobacteraceae</taxon>
        <taxon>Roseicyclus</taxon>
    </lineage>
</organism>
<dbReference type="Gene3D" id="3.30.70.270">
    <property type="match status" value="1"/>
</dbReference>
<gene>
    <name evidence="6" type="ORF">MACH21_09890</name>
</gene>
<dbReference type="EC" id="2.7.7.65" evidence="1"/>
<dbReference type="PANTHER" id="PTHR45138:SF9">
    <property type="entry name" value="DIGUANYLATE CYCLASE DGCM-RELATED"/>
    <property type="match status" value="1"/>
</dbReference>
<reference evidence="6 7" key="1">
    <citation type="submission" date="2023-01" db="EMBL/GenBank/DDBJ databases">
        <title>Complete genome sequence of Roseicyclus marinus strain Dej080120_10.</title>
        <authorList>
            <person name="Ueki S."/>
            <person name="Maruyama F."/>
        </authorList>
    </citation>
    <scope>NUCLEOTIDE SEQUENCE [LARGE SCALE GENOMIC DNA]</scope>
    <source>
        <strain evidence="6 7">Dej080120_10</strain>
    </source>
</reference>
<keyword evidence="3" id="KW-0472">Membrane</keyword>
<proteinExistence type="predicted"/>
<feature type="chain" id="PRO_5046058106" description="diguanylate cyclase" evidence="4">
    <location>
        <begin position="17"/>
        <end position="359"/>
    </location>
</feature>
<evidence type="ECO:0000259" key="5">
    <source>
        <dbReference type="PROSITE" id="PS50887"/>
    </source>
</evidence>
<keyword evidence="7" id="KW-1185">Reference proteome</keyword>
<dbReference type="InterPro" id="IPR029787">
    <property type="entry name" value="Nucleotide_cyclase"/>
</dbReference>
<dbReference type="CDD" id="cd01949">
    <property type="entry name" value="GGDEF"/>
    <property type="match status" value="1"/>
</dbReference>
<dbReference type="GO" id="GO:1902201">
    <property type="term" value="P:negative regulation of bacterial-type flagellum-dependent cell motility"/>
    <property type="evidence" value="ECO:0007669"/>
    <property type="project" value="TreeGrafter"/>
</dbReference>
<dbReference type="Pfam" id="PF00990">
    <property type="entry name" value="GGDEF"/>
    <property type="match status" value="1"/>
</dbReference>
<name>A0AA48H3S5_9RHOB</name>
<accession>A0AA48H3S5</accession>
<dbReference type="InterPro" id="IPR043128">
    <property type="entry name" value="Rev_trsase/Diguanyl_cyclase"/>
</dbReference>
<dbReference type="Proteomes" id="UP001337723">
    <property type="component" value="Chromosome"/>
</dbReference>
<evidence type="ECO:0000256" key="1">
    <source>
        <dbReference type="ARBA" id="ARBA00012528"/>
    </source>
</evidence>
<dbReference type="PANTHER" id="PTHR45138">
    <property type="entry name" value="REGULATORY COMPONENTS OF SENSORY TRANSDUCTION SYSTEM"/>
    <property type="match status" value="1"/>
</dbReference>
<dbReference type="InterPro" id="IPR050469">
    <property type="entry name" value="Diguanylate_Cyclase"/>
</dbReference>
<evidence type="ECO:0000313" key="6">
    <source>
        <dbReference type="EMBL" id="BDW84812.1"/>
    </source>
</evidence>
<dbReference type="KEGG" id="rmai:MACH21_09890"/>
<dbReference type="SMART" id="SM00267">
    <property type="entry name" value="GGDEF"/>
    <property type="match status" value="1"/>
</dbReference>
<evidence type="ECO:0000256" key="2">
    <source>
        <dbReference type="ARBA" id="ARBA00034247"/>
    </source>
</evidence>
<dbReference type="SUPFAM" id="SSF55073">
    <property type="entry name" value="Nucleotide cyclase"/>
    <property type="match status" value="1"/>
</dbReference>
<evidence type="ECO:0000256" key="3">
    <source>
        <dbReference type="SAM" id="Phobius"/>
    </source>
</evidence>
<dbReference type="GO" id="GO:0005886">
    <property type="term" value="C:plasma membrane"/>
    <property type="evidence" value="ECO:0007669"/>
    <property type="project" value="TreeGrafter"/>
</dbReference>
<dbReference type="GO" id="GO:0043709">
    <property type="term" value="P:cell adhesion involved in single-species biofilm formation"/>
    <property type="evidence" value="ECO:0007669"/>
    <property type="project" value="TreeGrafter"/>
</dbReference>
<dbReference type="NCBIfam" id="TIGR00254">
    <property type="entry name" value="GGDEF"/>
    <property type="match status" value="1"/>
</dbReference>